<dbReference type="AlphaFoldDB" id="B3DV22"/>
<dbReference type="InterPro" id="IPR052376">
    <property type="entry name" value="Oxidative_Scav/Glycosyltrans"/>
</dbReference>
<feature type="domain" description="C4-type zinc ribbon" evidence="2">
    <location>
        <begin position="207"/>
        <end position="239"/>
    </location>
</feature>
<gene>
    <name evidence="4" type="ordered locus">Minf_1120</name>
</gene>
<keyword evidence="1" id="KW-0175">Coiled coil</keyword>
<organism evidence="4 5">
    <name type="scientific">Methylacidiphilum infernorum (isolate V4)</name>
    <name type="common">Methylokorus infernorum (strain V4)</name>
    <dbReference type="NCBI Taxonomy" id="481448"/>
    <lineage>
        <taxon>Bacteria</taxon>
        <taxon>Pseudomonadati</taxon>
        <taxon>Verrucomicrobiota</taxon>
        <taxon>Methylacidiphilae</taxon>
        <taxon>Methylacidiphilales</taxon>
        <taxon>Methylacidiphilaceae</taxon>
        <taxon>Methylacidiphilum (ex Ratnadevi et al. 2023)</taxon>
    </lineage>
</organism>
<dbReference type="Gene3D" id="1.10.287.1490">
    <property type="match status" value="1"/>
</dbReference>
<dbReference type="InterPro" id="IPR056003">
    <property type="entry name" value="CT398_CC_hairpin"/>
</dbReference>
<reference evidence="4 5" key="1">
    <citation type="journal article" date="2008" name="Biol. Direct">
        <title>Complete genome sequence of the extremely acidophilic methanotroph isolate V4, Methylacidiphilum infernorum, a representative of the bacterial phylum Verrucomicrobia.</title>
        <authorList>
            <person name="Hou S."/>
            <person name="Makarova K.S."/>
            <person name="Saw J.H."/>
            <person name="Senin P."/>
            <person name="Ly B.V."/>
            <person name="Zhou Z."/>
            <person name="Ren Y."/>
            <person name="Wang J."/>
            <person name="Galperin M.Y."/>
            <person name="Omelchenko M.V."/>
            <person name="Wolf Y.I."/>
            <person name="Yutin N."/>
            <person name="Koonin E.V."/>
            <person name="Stott M.B."/>
            <person name="Mountain B.W."/>
            <person name="Crowe M.A."/>
            <person name="Smirnova A.V."/>
            <person name="Dunfield P.F."/>
            <person name="Feng L."/>
            <person name="Wang L."/>
            <person name="Alam M."/>
        </authorList>
    </citation>
    <scope>NUCLEOTIDE SEQUENCE [LARGE SCALE GENOMIC DNA]</scope>
    <source>
        <strain evidence="5">Isolate V4</strain>
    </source>
</reference>
<evidence type="ECO:0000313" key="4">
    <source>
        <dbReference type="EMBL" id="ACD83175.1"/>
    </source>
</evidence>
<dbReference type="Pfam" id="PF24481">
    <property type="entry name" value="CT398_CC"/>
    <property type="match status" value="1"/>
</dbReference>
<evidence type="ECO:0000256" key="1">
    <source>
        <dbReference type="SAM" id="Coils"/>
    </source>
</evidence>
<dbReference type="Pfam" id="PF02591">
    <property type="entry name" value="Zn_ribbon_9"/>
    <property type="match status" value="1"/>
</dbReference>
<evidence type="ECO:0000313" key="5">
    <source>
        <dbReference type="Proteomes" id="UP000009149"/>
    </source>
</evidence>
<dbReference type="InterPro" id="IPR003743">
    <property type="entry name" value="Zf-RING_7"/>
</dbReference>
<proteinExistence type="predicted"/>
<dbReference type="STRING" id="481448.Minf_1120"/>
<dbReference type="EMBL" id="CP000975">
    <property type="protein sequence ID" value="ACD83175.1"/>
    <property type="molecule type" value="Genomic_DNA"/>
</dbReference>
<dbReference type="HOGENOM" id="CLU_073076_2_2_0"/>
<dbReference type="PANTHER" id="PTHR39082:SF1">
    <property type="entry name" value="SCAVENGER RECEPTOR CLASS A MEMBER 3"/>
    <property type="match status" value="1"/>
</dbReference>
<dbReference type="PANTHER" id="PTHR39082">
    <property type="entry name" value="PHOSPHOLIPASE C-BETA-2-RELATED"/>
    <property type="match status" value="1"/>
</dbReference>
<feature type="coiled-coil region" evidence="1">
    <location>
        <begin position="41"/>
        <end position="179"/>
    </location>
</feature>
<name>B3DV22_METI4</name>
<dbReference type="eggNOG" id="COG1579">
    <property type="taxonomic scope" value="Bacteria"/>
</dbReference>
<accession>B3DV22</accession>
<sequence>MLLLIYCIFMHPSLPRLLKLQQMDQKIFESRQFLVKIPREIEQVQKQLKAEQELISRYKKELLQIELSIKELEEEIAGIKSKINQYKLQQLSTRKNEEYQALSHQIVSAESKVSAMEDKILELLDKKEMLSKTFKEQESKFHRCSAEINGKIENLLIQKKMLEKNLDQLLEERKNYASGLDQHLLKNYQRIAAAKPGSAIVPVTDESCGGCHMKMTKQTYLKVKSSEELVFCEYCGRILFFPQ</sequence>
<evidence type="ECO:0000259" key="2">
    <source>
        <dbReference type="Pfam" id="PF02591"/>
    </source>
</evidence>
<dbReference type="Proteomes" id="UP000009149">
    <property type="component" value="Chromosome"/>
</dbReference>
<protein>
    <submittedName>
        <fullName evidence="4">Zn-ribbon protein, possibly nucleic acid-binding</fullName>
    </submittedName>
</protein>
<dbReference type="KEGG" id="min:Minf_1120"/>
<feature type="domain" description="CT398-like coiled coil hairpin" evidence="3">
    <location>
        <begin position="39"/>
        <end position="194"/>
    </location>
</feature>
<evidence type="ECO:0000259" key="3">
    <source>
        <dbReference type="Pfam" id="PF24481"/>
    </source>
</evidence>